<dbReference type="GO" id="GO:0003676">
    <property type="term" value="F:nucleic acid binding"/>
    <property type="evidence" value="ECO:0007669"/>
    <property type="project" value="InterPro"/>
</dbReference>
<dbReference type="PANTHER" id="PTHR18895:SF74">
    <property type="entry name" value="MTRF1L RELEASE FACTOR GLUTAMINE METHYLTRANSFERASE"/>
    <property type="match status" value="1"/>
</dbReference>
<feature type="binding site" evidence="5">
    <location>
        <position position="139"/>
    </location>
    <ligand>
        <name>S-adenosyl-L-methionine</name>
        <dbReference type="ChEBI" id="CHEBI:59789"/>
    </ligand>
</feature>
<evidence type="ECO:0000313" key="8">
    <source>
        <dbReference type="EMBL" id="MBL4917868.1"/>
    </source>
</evidence>
<comment type="function">
    <text evidence="5">Methylates the class 1 translation termination release factors RF1/PrfA and RF2/PrfB on the glutamine residue of the universally conserved GGQ motif.</text>
</comment>
<keyword evidence="2 5" id="KW-0808">Transferase</keyword>
<proteinExistence type="inferred from homology"/>
<feature type="domain" description="Methyltransferase small" evidence="6">
    <location>
        <begin position="101"/>
        <end position="187"/>
    </location>
</feature>
<dbReference type="Gene3D" id="3.40.50.150">
    <property type="entry name" value="Vaccinia Virus protein VP39"/>
    <property type="match status" value="1"/>
</dbReference>
<feature type="binding site" evidence="5">
    <location>
        <begin position="116"/>
        <end position="120"/>
    </location>
    <ligand>
        <name>S-adenosyl-L-methionine</name>
        <dbReference type="ChEBI" id="CHEBI:59789"/>
    </ligand>
</feature>
<dbReference type="Proteomes" id="UP000648908">
    <property type="component" value="Unassembled WGS sequence"/>
</dbReference>
<dbReference type="InterPro" id="IPR019874">
    <property type="entry name" value="RF_methyltr_PrmC"/>
</dbReference>
<evidence type="ECO:0000256" key="4">
    <source>
        <dbReference type="ARBA" id="ARBA00048391"/>
    </source>
</evidence>
<dbReference type="EMBL" id="JAESVN010000004">
    <property type="protein sequence ID" value="MBL4917868.1"/>
    <property type="molecule type" value="Genomic_DNA"/>
</dbReference>
<feature type="binding site" evidence="5">
    <location>
        <position position="168"/>
    </location>
    <ligand>
        <name>S-adenosyl-L-methionine</name>
        <dbReference type="ChEBI" id="CHEBI:59789"/>
    </ligand>
</feature>
<dbReference type="PANTHER" id="PTHR18895">
    <property type="entry name" value="HEMK METHYLTRANSFERASE"/>
    <property type="match status" value="1"/>
</dbReference>
<dbReference type="InterPro" id="IPR050320">
    <property type="entry name" value="N5-glutamine_MTase"/>
</dbReference>
<feature type="domain" description="Release factor glutamine methyltransferase N-terminal" evidence="7">
    <location>
        <begin position="6"/>
        <end position="75"/>
    </location>
</feature>
<dbReference type="SUPFAM" id="SSF53335">
    <property type="entry name" value="S-adenosyl-L-methionine-dependent methyltransferases"/>
    <property type="match status" value="1"/>
</dbReference>
<keyword evidence="3 5" id="KW-0949">S-adenosyl-L-methionine</keyword>
<dbReference type="GO" id="GO:0032259">
    <property type="term" value="P:methylation"/>
    <property type="evidence" value="ECO:0007669"/>
    <property type="project" value="UniProtKB-KW"/>
</dbReference>
<dbReference type="Pfam" id="PF05175">
    <property type="entry name" value="MTS"/>
    <property type="match status" value="1"/>
</dbReference>
<dbReference type="InterPro" id="IPR002052">
    <property type="entry name" value="DNA_methylase_N6_adenine_CS"/>
</dbReference>
<evidence type="ECO:0000256" key="3">
    <source>
        <dbReference type="ARBA" id="ARBA00022691"/>
    </source>
</evidence>
<dbReference type="InterPro" id="IPR029063">
    <property type="entry name" value="SAM-dependent_MTases_sf"/>
</dbReference>
<accession>A0A8K0Y179</accession>
<dbReference type="NCBIfam" id="TIGR03534">
    <property type="entry name" value="RF_mod_PrmC"/>
    <property type="match status" value="1"/>
</dbReference>
<evidence type="ECO:0000256" key="2">
    <source>
        <dbReference type="ARBA" id="ARBA00022679"/>
    </source>
</evidence>
<comment type="caution">
    <text evidence="8">The sequence shown here is derived from an EMBL/GenBank/DDBJ whole genome shotgun (WGS) entry which is preliminary data.</text>
</comment>
<evidence type="ECO:0000259" key="6">
    <source>
        <dbReference type="Pfam" id="PF05175"/>
    </source>
</evidence>
<dbReference type="AlphaFoldDB" id="A0A8K0Y179"/>
<dbReference type="RefSeq" id="WP_202688781.1">
    <property type="nucleotide sequence ID" value="NZ_JAESVN010000004.1"/>
</dbReference>
<feature type="binding site" evidence="5">
    <location>
        <begin position="182"/>
        <end position="185"/>
    </location>
    <ligand>
        <name>substrate</name>
    </ligand>
</feature>
<dbReference type="NCBIfam" id="TIGR00536">
    <property type="entry name" value="hemK_fam"/>
    <property type="match status" value="1"/>
</dbReference>
<dbReference type="EC" id="2.1.1.297" evidence="5"/>
<dbReference type="InterPro" id="IPR007848">
    <property type="entry name" value="Small_mtfrase_dom"/>
</dbReference>
<comment type="catalytic activity">
    <reaction evidence="4 5">
        <text>L-glutaminyl-[peptide chain release factor] + S-adenosyl-L-methionine = N(5)-methyl-L-glutaminyl-[peptide chain release factor] + S-adenosyl-L-homocysteine + H(+)</text>
        <dbReference type="Rhea" id="RHEA:42896"/>
        <dbReference type="Rhea" id="RHEA-COMP:10271"/>
        <dbReference type="Rhea" id="RHEA-COMP:10272"/>
        <dbReference type="ChEBI" id="CHEBI:15378"/>
        <dbReference type="ChEBI" id="CHEBI:30011"/>
        <dbReference type="ChEBI" id="CHEBI:57856"/>
        <dbReference type="ChEBI" id="CHEBI:59789"/>
        <dbReference type="ChEBI" id="CHEBI:61891"/>
        <dbReference type="EC" id="2.1.1.297"/>
    </reaction>
</comment>
<name>A0A8K0Y179_9RHOB</name>
<dbReference type="InterPro" id="IPR040758">
    <property type="entry name" value="PrmC_N"/>
</dbReference>
<keyword evidence="1 5" id="KW-0489">Methyltransferase</keyword>
<gene>
    <name evidence="5 8" type="primary">prmC</name>
    <name evidence="8" type="ORF">JL811_11615</name>
</gene>
<dbReference type="PROSITE" id="PS00092">
    <property type="entry name" value="N6_MTASE"/>
    <property type="match status" value="1"/>
</dbReference>
<organism evidence="8 9">
    <name type="scientific">Szabonella alba</name>
    <dbReference type="NCBI Taxonomy" id="2804194"/>
    <lineage>
        <taxon>Bacteria</taxon>
        <taxon>Pseudomonadati</taxon>
        <taxon>Pseudomonadota</taxon>
        <taxon>Alphaproteobacteria</taxon>
        <taxon>Rhodobacterales</taxon>
        <taxon>Paracoccaceae</taxon>
        <taxon>Szabonella</taxon>
    </lineage>
</organism>
<reference evidence="8" key="1">
    <citation type="submission" date="2021-01" db="EMBL/GenBank/DDBJ databases">
        <title>Tabrizicola alba sp. nov. a motile alkaliphilic bacterium isolated from a soda lake.</title>
        <authorList>
            <person name="Szuroczki S."/>
            <person name="Abbaszade G."/>
            <person name="Schumann P."/>
            <person name="Toth E."/>
        </authorList>
    </citation>
    <scope>NUCLEOTIDE SEQUENCE</scope>
    <source>
        <strain evidence="8">DMG-N-6</strain>
    </source>
</reference>
<evidence type="ECO:0000313" key="9">
    <source>
        <dbReference type="Proteomes" id="UP000648908"/>
    </source>
</evidence>
<feature type="binding site" evidence="5">
    <location>
        <position position="182"/>
    </location>
    <ligand>
        <name>S-adenosyl-L-methionine</name>
        <dbReference type="ChEBI" id="CHEBI:59789"/>
    </ligand>
</feature>
<dbReference type="HAMAP" id="MF_02126">
    <property type="entry name" value="RF_methyltr_PrmC"/>
    <property type="match status" value="1"/>
</dbReference>
<comment type="similarity">
    <text evidence="5">Belongs to the protein N5-glutamine methyltransferase family. PrmC subfamily.</text>
</comment>
<sequence>MSWKALLAGAVSTLRAAGVDGAARDARLLLAHARGIAPDRMILEMEGAADPAVADRFQALVARRAAREPLSHLTGRRAFWGRDFTVGPEVLDPRPETETLIAAALARPFHRVLDLGTGSGAILVTLLADRPEATGLGVDLSPDALAIASRNANGLGVADRAAFALSDWYAGVTGTFDLIVSNPPYITACEMADLSPEVRNWEPHLALTPGGDGLDAYRAIAPGLGRHLAPGGRVLLEIGPAQGRAVADLLRAAGMQKITILPDLDGRDRVVAGENP</sequence>
<dbReference type="CDD" id="cd02440">
    <property type="entry name" value="AdoMet_MTases"/>
    <property type="match status" value="1"/>
</dbReference>
<evidence type="ECO:0000256" key="1">
    <source>
        <dbReference type="ARBA" id="ARBA00022603"/>
    </source>
</evidence>
<dbReference type="InterPro" id="IPR004556">
    <property type="entry name" value="HemK-like"/>
</dbReference>
<dbReference type="Gene3D" id="1.10.8.10">
    <property type="entry name" value="DNA helicase RuvA subunit, C-terminal domain"/>
    <property type="match status" value="1"/>
</dbReference>
<protein>
    <recommendedName>
        <fullName evidence="5">Release factor glutamine methyltransferase</fullName>
        <shortName evidence="5">RF MTase</shortName>
        <ecNumber evidence="5">2.1.1.297</ecNumber>
    </recommendedName>
    <alternativeName>
        <fullName evidence="5">N5-glutamine methyltransferase PrmC</fullName>
    </alternativeName>
    <alternativeName>
        <fullName evidence="5">Protein-(glutamine-N5) MTase PrmC</fullName>
    </alternativeName>
    <alternativeName>
        <fullName evidence="5">Protein-glutamine N-methyltransferase PrmC</fullName>
    </alternativeName>
</protein>
<dbReference type="GO" id="GO:0102559">
    <property type="term" value="F:peptide chain release factor N(5)-glutamine methyltransferase activity"/>
    <property type="evidence" value="ECO:0007669"/>
    <property type="project" value="UniProtKB-EC"/>
</dbReference>
<evidence type="ECO:0000256" key="5">
    <source>
        <dbReference type="HAMAP-Rule" id="MF_02126"/>
    </source>
</evidence>
<dbReference type="Pfam" id="PF17827">
    <property type="entry name" value="PrmC_N"/>
    <property type="match status" value="1"/>
</dbReference>
<keyword evidence="9" id="KW-1185">Reference proteome</keyword>
<evidence type="ECO:0000259" key="7">
    <source>
        <dbReference type="Pfam" id="PF17827"/>
    </source>
</evidence>